<dbReference type="Gene3D" id="2.40.10.10">
    <property type="entry name" value="Trypsin-like serine proteases"/>
    <property type="match status" value="1"/>
</dbReference>
<dbReference type="GO" id="GO:0004252">
    <property type="term" value="F:serine-type endopeptidase activity"/>
    <property type="evidence" value="ECO:0007669"/>
    <property type="project" value="InterPro"/>
</dbReference>
<reference evidence="3" key="1">
    <citation type="submission" date="2022-11" db="UniProtKB">
        <authorList>
            <consortium name="WormBaseParasite"/>
        </authorList>
    </citation>
    <scope>IDENTIFICATION</scope>
</reference>
<dbReference type="Pfam" id="PF00089">
    <property type="entry name" value="Trypsin"/>
    <property type="match status" value="1"/>
</dbReference>
<dbReference type="InterPro" id="IPR009003">
    <property type="entry name" value="Peptidase_S1_PA"/>
</dbReference>
<feature type="domain" description="Peptidase S1" evidence="1">
    <location>
        <begin position="4"/>
        <end position="73"/>
    </location>
</feature>
<dbReference type="SUPFAM" id="SSF50494">
    <property type="entry name" value="Trypsin-like serine proteases"/>
    <property type="match status" value="1"/>
</dbReference>
<dbReference type="GO" id="GO:0006508">
    <property type="term" value="P:proteolysis"/>
    <property type="evidence" value="ECO:0007669"/>
    <property type="project" value="InterPro"/>
</dbReference>
<proteinExistence type="predicted"/>
<name>A0A914D7K8_9BILA</name>
<protein>
    <submittedName>
        <fullName evidence="3">Peptidase S1 domain-containing protein</fullName>
    </submittedName>
</protein>
<accession>A0A914D7K8</accession>
<evidence type="ECO:0000313" key="2">
    <source>
        <dbReference type="Proteomes" id="UP000887540"/>
    </source>
</evidence>
<evidence type="ECO:0000313" key="3">
    <source>
        <dbReference type="WBParaSite" id="ACRNAN_scaffold20612.g26079.t1"/>
    </source>
</evidence>
<dbReference type="Proteomes" id="UP000887540">
    <property type="component" value="Unplaced"/>
</dbReference>
<dbReference type="InterPro" id="IPR043504">
    <property type="entry name" value="Peptidase_S1_PA_chymotrypsin"/>
</dbReference>
<evidence type="ECO:0000259" key="1">
    <source>
        <dbReference type="Pfam" id="PF00089"/>
    </source>
</evidence>
<keyword evidence="2" id="KW-1185">Reference proteome</keyword>
<organism evidence="2 3">
    <name type="scientific">Acrobeloides nanus</name>
    <dbReference type="NCBI Taxonomy" id="290746"/>
    <lineage>
        <taxon>Eukaryota</taxon>
        <taxon>Metazoa</taxon>
        <taxon>Ecdysozoa</taxon>
        <taxon>Nematoda</taxon>
        <taxon>Chromadorea</taxon>
        <taxon>Rhabditida</taxon>
        <taxon>Tylenchina</taxon>
        <taxon>Cephalobomorpha</taxon>
        <taxon>Cephaloboidea</taxon>
        <taxon>Cephalobidae</taxon>
        <taxon>Acrobeloides</taxon>
    </lineage>
</organism>
<dbReference type="WBParaSite" id="ACRNAN_scaffold20612.g26079.t1">
    <property type="protein sequence ID" value="ACRNAN_scaffold20612.g26079.t1"/>
    <property type="gene ID" value="ACRNAN_scaffold20612.g26079"/>
</dbReference>
<sequence>MVDRNDATASKTSIATVSTTDFVDNDTLIINDIALIQFIMPVKLTETIKPINLPTEDIGLIERTNTIVGWGQYSMWRK</sequence>
<dbReference type="AlphaFoldDB" id="A0A914D7K8"/>
<dbReference type="InterPro" id="IPR001254">
    <property type="entry name" value="Trypsin_dom"/>
</dbReference>